<protein>
    <submittedName>
        <fullName evidence="2 3">Uncharacterized protein</fullName>
    </submittedName>
</protein>
<feature type="compositionally biased region" description="Polar residues" evidence="1">
    <location>
        <begin position="382"/>
        <end position="397"/>
    </location>
</feature>
<dbReference type="EMBL" id="AMQN01008992">
    <property type="status" value="NOT_ANNOTATED_CDS"/>
    <property type="molecule type" value="Genomic_DNA"/>
</dbReference>
<evidence type="ECO:0000313" key="3">
    <source>
        <dbReference type="EnsemblMetazoa" id="CapteP172802"/>
    </source>
</evidence>
<feature type="region of interest" description="Disordered" evidence="1">
    <location>
        <begin position="88"/>
        <end position="108"/>
    </location>
</feature>
<feature type="compositionally biased region" description="Low complexity" evidence="1">
    <location>
        <begin position="99"/>
        <end position="108"/>
    </location>
</feature>
<dbReference type="GO" id="GO:0048255">
    <property type="term" value="P:mRNA stabilization"/>
    <property type="evidence" value="ECO:0007669"/>
    <property type="project" value="TreeGrafter"/>
</dbReference>
<evidence type="ECO:0000313" key="4">
    <source>
        <dbReference type="Proteomes" id="UP000014760"/>
    </source>
</evidence>
<dbReference type="HOGENOM" id="CLU_502730_0_0_1"/>
<reference evidence="2 4" key="2">
    <citation type="journal article" date="2013" name="Nature">
        <title>Insights into bilaterian evolution from three spiralian genomes.</title>
        <authorList>
            <person name="Simakov O."/>
            <person name="Marletaz F."/>
            <person name="Cho S.J."/>
            <person name="Edsinger-Gonzales E."/>
            <person name="Havlak P."/>
            <person name="Hellsten U."/>
            <person name="Kuo D.H."/>
            <person name="Larsson T."/>
            <person name="Lv J."/>
            <person name="Arendt D."/>
            <person name="Savage R."/>
            <person name="Osoegawa K."/>
            <person name="de Jong P."/>
            <person name="Grimwood J."/>
            <person name="Chapman J.A."/>
            <person name="Shapiro H."/>
            <person name="Aerts A."/>
            <person name="Otillar R.P."/>
            <person name="Terry A.Y."/>
            <person name="Boore J.L."/>
            <person name="Grigoriev I.V."/>
            <person name="Lindberg D.R."/>
            <person name="Seaver E.C."/>
            <person name="Weisblat D.A."/>
            <person name="Putnam N.H."/>
            <person name="Rokhsar D.S."/>
        </authorList>
    </citation>
    <scope>NUCLEOTIDE SEQUENCE</scope>
    <source>
        <strain evidence="2 4">I ESC-2004</strain>
    </source>
</reference>
<dbReference type="PANTHER" id="PTHR33861">
    <property type="entry name" value="PROTEIN CBG18333"/>
    <property type="match status" value="1"/>
</dbReference>
<evidence type="ECO:0000256" key="1">
    <source>
        <dbReference type="SAM" id="MobiDB-lite"/>
    </source>
</evidence>
<name>R7UFS9_CAPTE</name>
<dbReference type="Proteomes" id="UP000014760">
    <property type="component" value="Unassembled WGS sequence"/>
</dbReference>
<dbReference type="AlphaFoldDB" id="R7UFS9"/>
<feature type="region of interest" description="Disordered" evidence="1">
    <location>
        <begin position="375"/>
        <end position="397"/>
    </location>
</feature>
<feature type="region of interest" description="Disordered" evidence="1">
    <location>
        <begin position="153"/>
        <end position="209"/>
    </location>
</feature>
<dbReference type="EMBL" id="KB304341">
    <property type="protein sequence ID" value="ELU02137.1"/>
    <property type="molecule type" value="Genomic_DNA"/>
</dbReference>
<organism evidence="2">
    <name type="scientific">Capitella teleta</name>
    <name type="common">Polychaete worm</name>
    <dbReference type="NCBI Taxonomy" id="283909"/>
    <lineage>
        <taxon>Eukaryota</taxon>
        <taxon>Metazoa</taxon>
        <taxon>Spiralia</taxon>
        <taxon>Lophotrochozoa</taxon>
        <taxon>Annelida</taxon>
        <taxon>Polychaeta</taxon>
        <taxon>Sedentaria</taxon>
        <taxon>Scolecida</taxon>
        <taxon>Capitellidae</taxon>
        <taxon>Capitella</taxon>
    </lineage>
</organism>
<reference evidence="4" key="1">
    <citation type="submission" date="2012-12" db="EMBL/GenBank/DDBJ databases">
        <authorList>
            <person name="Hellsten U."/>
            <person name="Grimwood J."/>
            <person name="Chapman J.A."/>
            <person name="Shapiro H."/>
            <person name="Aerts A."/>
            <person name="Otillar R.P."/>
            <person name="Terry A.Y."/>
            <person name="Boore J.L."/>
            <person name="Simakov O."/>
            <person name="Marletaz F."/>
            <person name="Cho S.-J."/>
            <person name="Edsinger-Gonzales E."/>
            <person name="Havlak P."/>
            <person name="Kuo D.-H."/>
            <person name="Larsson T."/>
            <person name="Lv J."/>
            <person name="Arendt D."/>
            <person name="Savage R."/>
            <person name="Osoegawa K."/>
            <person name="de Jong P."/>
            <person name="Lindberg D.R."/>
            <person name="Seaver E.C."/>
            <person name="Weisblat D.A."/>
            <person name="Putnam N.H."/>
            <person name="Grigoriev I.V."/>
            <person name="Rokhsar D.S."/>
        </authorList>
    </citation>
    <scope>NUCLEOTIDE SEQUENCE</scope>
    <source>
        <strain evidence="4">I ESC-2004</strain>
    </source>
</reference>
<dbReference type="PANTHER" id="PTHR33861:SF5">
    <property type="entry name" value="GAMMA-TUBULIN COMPLEX COMPONENT"/>
    <property type="match status" value="1"/>
</dbReference>
<reference evidence="3" key="3">
    <citation type="submission" date="2015-06" db="UniProtKB">
        <authorList>
            <consortium name="EnsemblMetazoa"/>
        </authorList>
    </citation>
    <scope>IDENTIFICATION</scope>
</reference>
<dbReference type="GO" id="GO:0007141">
    <property type="term" value="P:male meiosis I"/>
    <property type="evidence" value="ECO:0007669"/>
    <property type="project" value="TreeGrafter"/>
</dbReference>
<dbReference type="GO" id="GO:0005737">
    <property type="term" value="C:cytoplasm"/>
    <property type="evidence" value="ECO:0007669"/>
    <property type="project" value="TreeGrafter"/>
</dbReference>
<dbReference type="OrthoDB" id="5978002at2759"/>
<sequence length="542" mass="61103">MAGVHLQQKHSSPSCLGDNDFLLRDLGINPIYDNINKFPALDVINDLSLSNLSAALQETRIQQQQASKHNPQQQTSFFSNWDDEPLTSFDLDNDPLTQSNGFNSSTSSTGLHLADMVTKIVDDPQPEVTSSSRSNVFSFEGRSPKGICDYSAWSTGDSTPSNHSDRNSVSYGSLERKWEHTDNRQTFHSPPTAPPAATDQPHRTAYEAQKQPRRNLFHEKKAASFQPDAIQAWVAQVAEAKSLTQPLHIQTQDMEHIHQIAQMAKMHMIQQKLSPLPHPPPQYMLPFPPPPPNHHDYLRLPPPFPSHHPLVNPMDLSPFMPPQFIQGLPHQTPQHFYPPFKFHRRSGPSNELHVRLEECYEQFRNLEKERKKTEAELARQNPGKQVSSSCAYTANPRLPSNPSRVDRLIVDSLREHARVQTLLSVMKRLRGDALHANVHAAMDGWMEGIRKVQARRKEEIANAANRHRNGGPRFQEEKDVLALAAAIAELSNLTRRARTATWCALQMSSCDVPVECVRSAEEQCPSSTTSLLPSCAVFHRHK</sequence>
<dbReference type="EnsemblMetazoa" id="CapteT172802">
    <property type="protein sequence ID" value="CapteP172802"/>
    <property type="gene ID" value="CapteG172802"/>
</dbReference>
<dbReference type="GO" id="GO:0005634">
    <property type="term" value="C:nucleus"/>
    <property type="evidence" value="ECO:0007669"/>
    <property type="project" value="TreeGrafter"/>
</dbReference>
<keyword evidence="4" id="KW-1185">Reference proteome</keyword>
<dbReference type="GO" id="GO:0007144">
    <property type="term" value="P:female meiosis I"/>
    <property type="evidence" value="ECO:0007669"/>
    <property type="project" value="TreeGrafter"/>
</dbReference>
<feature type="compositionally biased region" description="Polar residues" evidence="1">
    <location>
        <begin position="153"/>
        <end position="171"/>
    </location>
</feature>
<accession>R7UFS9</accession>
<dbReference type="InterPro" id="IPR027963">
    <property type="entry name" value="MEIOC"/>
</dbReference>
<proteinExistence type="predicted"/>
<evidence type="ECO:0000313" key="2">
    <source>
        <dbReference type="EMBL" id="ELU02137.1"/>
    </source>
</evidence>
<dbReference type="STRING" id="283909.R7UFS9"/>
<feature type="compositionally biased region" description="Basic and acidic residues" evidence="1">
    <location>
        <begin position="174"/>
        <end position="185"/>
    </location>
</feature>
<dbReference type="EMBL" id="AMQN01008991">
    <property type="status" value="NOT_ANNOTATED_CDS"/>
    <property type="molecule type" value="Genomic_DNA"/>
</dbReference>
<dbReference type="Pfam" id="PF15189">
    <property type="entry name" value="MEIOC"/>
    <property type="match status" value="1"/>
</dbReference>
<gene>
    <name evidence="2" type="ORF">CAPTEDRAFT_172802</name>
</gene>